<feature type="binding site" evidence="5">
    <location>
        <position position="247"/>
    </location>
    <ligand>
        <name>S-adenosyl-L-methionine</name>
        <dbReference type="ChEBI" id="CHEBI:59789"/>
    </ligand>
</feature>
<dbReference type="Gene3D" id="3.30.70.1170">
    <property type="entry name" value="Sun protein, domain 3"/>
    <property type="match status" value="1"/>
</dbReference>
<evidence type="ECO:0000256" key="1">
    <source>
        <dbReference type="ARBA" id="ARBA00022603"/>
    </source>
</evidence>
<keyword evidence="1 5" id="KW-0489">Methyltransferase</keyword>
<evidence type="ECO:0000256" key="2">
    <source>
        <dbReference type="ARBA" id="ARBA00022679"/>
    </source>
</evidence>
<dbReference type="AlphaFoldDB" id="A0A7W6E6S8"/>
<comment type="caution">
    <text evidence="7">The sequence shown here is derived from an EMBL/GenBank/DDBJ whole genome shotgun (WGS) entry which is preliminary data.</text>
</comment>
<dbReference type="InterPro" id="IPR049560">
    <property type="entry name" value="MeTrfase_RsmB-F_NOP2_cat"/>
</dbReference>
<dbReference type="Gene3D" id="3.40.50.150">
    <property type="entry name" value="Vaccinia Virus protein VP39"/>
    <property type="match status" value="1"/>
</dbReference>
<comment type="caution">
    <text evidence="5">Lacks conserved residue(s) required for the propagation of feature annotation.</text>
</comment>
<dbReference type="InterPro" id="IPR023267">
    <property type="entry name" value="RCMT"/>
</dbReference>
<evidence type="ECO:0000313" key="8">
    <source>
        <dbReference type="Proteomes" id="UP000530268"/>
    </source>
</evidence>
<dbReference type="CDD" id="cd02440">
    <property type="entry name" value="AdoMet_MTases"/>
    <property type="match status" value="1"/>
</dbReference>
<comment type="similarity">
    <text evidence="5">Belongs to the class I-like SAM-binding methyltransferase superfamily. RsmB/NOP family.</text>
</comment>
<dbReference type="InterPro" id="IPR029063">
    <property type="entry name" value="SAM-dependent_MTases_sf"/>
</dbReference>
<gene>
    <name evidence="7" type="ORF">GGR95_003475</name>
</gene>
<keyword evidence="8" id="KW-1185">Reference proteome</keyword>
<feature type="domain" description="SAM-dependent MTase RsmB/NOP-type" evidence="6">
    <location>
        <begin position="136"/>
        <end position="387"/>
    </location>
</feature>
<accession>A0A7W6E6S8</accession>
<dbReference type="GO" id="GO:0001510">
    <property type="term" value="P:RNA methylation"/>
    <property type="evidence" value="ECO:0007669"/>
    <property type="project" value="InterPro"/>
</dbReference>
<dbReference type="RefSeq" id="WP_184567969.1">
    <property type="nucleotide sequence ID" value="NZ_JACIEI010000020.1"/>
</dbReference>
<dbReference type="Pfam" id="PF22458">
    <property type="entry name" value="RsmF-B_ferredox"/>
    <property type="match status" value="1"/>
</dbReference>
<proteinExistence type="inferred from homology"/>
<dbReference type="InterPro" id="IPR054728">
    <property type="entry name" value="RsmB-like_ferredoxin"/>
</dbReference>
<dbReference type="Pfam" id="PF01189">
    <property type="entry name" value="Methyltr_RsmB-F"/>
    <property type="match status" value="1"/>
</dbReference>
<dbReference type="PANTHER" id="PTHR22807">
    <property type="entry name" value="NOP2 YEAST -RELATED NOL1/NOP2/FMU SUN DOMAIN-CONTAINING"/>
    <property type="match status" value="1"/>
</dbReference>
<dbReference type="SUPFAM" id="SSF53335">
    <property type="entry name" value="S-adenosyl-L-methionine-dependent methyltransferases"/>
    <property type="match status" value="1"/>
</dbReference>
<evidence type="ECO:0000256" key="5">
    <source>
        <dbReference type="PROSITE-ProRule" id="PRU01023"/>
    </source>
</evidence>
<dbReference type="GO" id="GO:0008173">
    <property type="term" value="F:RNA methyltransferase activity"/>
    <property type="evidence" value="ECO:0007669"/>
    <property type="project" value="InterPro"/>
</dbReference>
<reference evidence="7 8" key="1">
    <citation type="submission" date="2020-08" db="EMBL/GenBank/DDBJ databases">
        <title>Genomic Encyclopedia of Type Strains, Phase IV (KMG-IV): sequencing the most valuable type-strain genomes for metagenomic binning, comparative biology and taxonomic classification.</title>
        <authorList>
            <person name="Goeker M."/>
        </authorList>
    </citation>
    <scope>NUCLEOTIDE SEQUENCE [LARGE SCALE GENOMIC DNA]</scope>
    <source>
        <strain evidence="7 8">DSM 102234</strain>
    </source>
</reference>
<dbReference type="PRINTS" id="PR02008">
    <property type="entry name" value="RCMTFAMILY"/>
</dbReference>
<evidence type="ECO:0000259" key="6">
    <source>
        <dbReference type="PROSITE" id="PS51686"/>
    </source>
</evidence>
<evidence type="ECO:0000313" key="7">
    <source>
        <dbReference type="EMBL" id="MBB3995811.1"/>
    </source>
</evidence>
<dbReference type="Proteomes" id="UP000530268">
    <property type="component" value="Unassembled WGS sequence"/>
</dbReference>
<dbReference type="EMBL" id="JACIEI010000020">
    <property type="protein sequence ID" value="MBB3995811.1"/>
    <property type="molecule type" value="Genomic_DNA"/>
</dbReference>
<feature type="active site" description="Nucleophile" evidence="5">
    <location>
        <position position="340"/>
    </location>
</feature>
<evidence type="ECO:0000256" key="3">
    <source>
        <dbReference type="ARBA" id="ARBA00022691"/>
    </source>
</evidence>
<feature type="binding site" evidence="5">
    <location>
        <position position="287"/>
    </location>
    <ligand>
        <name>S-adenosyl-L-methionine</name>
        <dbReference type="ChEBI" id="CHEBI:59789"/>
    </ligand>
</feature>
<organism evidence="7 8">
    <name type="scientific">Sulfitobacter undariae</name>
    <dbReference type="NCBI Taxonomy" id="1563671"/>
    <lineage>
        <taxon>Bacteria</taxon>
        <taxon>Pseudomonadati</taxon>
        <taxon>Pseudomonadota</taxon>
        <taxon>Alphaproteobacteria</taxon>
        <taxon>Rhodobacterales</taxon>
        <taxon>Roseobacteraceae</taxon>
        <taxon>Sulfitobacter</taxon>
    </lineage>
</organism>
<dbReference type="PANTHER" id="PTHR22807:SF53">
    <property type="entry name" value="RIBOSOMAL RNA SMALL SUBUNIT METHYLTRANSFERASE B-RELATED"/>
    <property type="match status" value="1"/>
</dbReference>
<sequence>MTPAARVAAAIEILDMIGDGLPAEQVLTRWGRGNRFAGSKDRAAIRDYVFDVLRTKRSTAWLGNAATGRGLMIGLLRAQGIDPATMFTGEGHAPQVLQDYELTPPEGEIPASEAWNMPDWLKERMVEGVGEQAEATAFMLQERAPVTLRINTSKTNASDVTQMLTEAGVTVEANPLSPTALTVVEGNRRIRNAPAYMDGFVELQDASSQAVVDALPQASRVLDYCAGGGGKALAIAARGADAVFAHDVDPARMRDLPLRSARAEAEITELATGDLAASGPYDLVLVDAPCSGSGSWRRAPEAKWNLTAENLEKTKQLQDDILDAAIQIVSQGGVLAYATCSILREENEERVQAFLERHEGWECTWEKTFAVTEAGDGFYTAHLMETK</sequence>
<protein>
    <submittedName>
        <fullName evidence="7">16S rRNA (Cytosine967-C5)-methyltransferase</fullName>
        <ecNumber evidence="7">2.1.1.176</ecNumber>
    </submittedName>
</protein>
<dbReference type="EC" id="2.1.1.176" evidence="7"/>
<dbReference type="InterPro" id="IPR001678">
    <property type="entry name" value="MeTrfase_RsmB-F_NOP2_dom"/>
</dbReference>
<dbReference type="GO" id="GO:0003723">
    <property type="term" value="F:RNA binding"/>
    <property type="evidence" value="ECO:0007669"/>
    <property type="project" value="UniProtKB-UniRule"/>
</dbReference>
<dbReference type="PROSITE" id="PS51686">
    <property type="entry name" value="SAM_MT_RSMB_NOP"/>
    <property type="match status" value="1"/>
</dbReference>
<evidence type="ECO:0000256" key="4">
    <source>
        <dbReference type="ARBA" id="ARBA00022884"/>
    </source>
</evidence>
<keyword evidence="4 5" id="KW-0694">RNA-binding</keyword>
<keyword evidence="2 5" id="KW-0808">Transferase</keyword>
<keyword evidence="3 5" id="KW-0949">S-adenosyl-L-methionine</keyword>
<name>A0A7W6E6S8_9RHOB</name>